<dbReference type="EMBL" id="BDIP01000527">
    <property type="protein sequence ID" value="GCA62349.1"/>
    <property type="molecule type" value="Genomic_DNA"/>
</dbReference>
<dbReference type="AlphaFoldDB" id="A0A391NUP1"/>
<accession>A0A391NUP1</accession>
<organism evidence="2 3">
    <name type="scientific">Kipferlia bialata</name>
    <dbReference type="NCBI Taxonomy" id="797122"/>
    <lineage>
        <taxon>Eukaryota</taxon>
        <taxon>Metamonada</taxon>
        <taxon>Carpediemonas-like organisms</taxon>
        <taxon>Kipferlia</taxon>
    </lineage>
</organism>
<evidence type="ECO:0000313" key="3">
    <source>
        <dbReference type="Proteomes" id="UP000265618"/>
    </source>
</evidence>
<comment type="caution">
    <text evidence="2">The sequence shown here is derived from an EMBL/GenBank/DDBJ whole genome shotgun (WGS) entry which is preliminary data.</text>
</comment>
<evidence type="ECO:0000256" key="1">
    <source>
        <dbReference type="PROSITE-ProRule" id="PRU10141"/>
    </source>
</evidence>
<evidence type="ECO:0008006" key="4">
    <source>
        <dbReference type="Google" id="ProtNLM"/>
    </source>
</evidence>
<dbReference type="GO" id="GO:0005524">
    <property type="term" value="F:ATP binding"/>
    <property type="evidence" value="ECO:0007669"/>
    <property type="project" value="UniProtKB-UniRule"/>
</dbReference>
<evidence type="ECO:0000313" key="2">
    <source>
        <dbReference type="EMBL" id="GCA62349.1"/>
    </source>
</evidence>
<dbReference type="PROSITE" id="PS00107">
    <property type="entry name" value="PROTEIN_KINASE_ATP"/>
    <property type="match status" value="1"/>
</dbReference>
<dbReference type="OrthoDB" id="10254671at2759"/>
<keyword evidence="3" id="KW-1185">Reference proteome</keyword>
<dbReference type="SUPFAM" id="SSF56112">
    <property type="entry name" value="Protein kinase-like (PK-like)"/>
    <property type="match status" value="1"/>
</dbReference>
<keyword evidence="1" id="KW-0547">Nucleotide-binding</keyword>
<keyword evidence="1" id="KW-0067">ATP-binding</keyword>
<name>A0A391NUP1_9EUKA</name>
<dbReference type="Gene3D" id="3.30.200.20">
    <property type="entry name" value="Phosphorylase Kinase, domain 1"/>
    <property type="match status" value="1"/>
</dbReference>
<dbReference type="InterPro" id="IPR011009">
    <property type="entry name" value="Kinase-like_dom_sf"/>
</dbReference>
<dbReference type="InterPro" id="IPR017441">
    <property type="entry name" value="Protein_kinase_ATP_BS"/>
</dbReference>
<sequence length="78" mass="9140">MLDKPAAKVIGPREFQDVLSEYPQGFYDYEQLRLTYSDQEIYYIYRKIGRGKYSDVFEGYNAYTDSMVVIKVGIECVC</sequence>
<protein>
    <recommendedName>
        <fullName evidence="4">Protein kinase domain-containing protein</fullName>
    </recommendedName>
</protein>
<reference evidence="2 3" key="1">
    <citation type="journal article" date="2018" name="PLoS ONE">
        <title>The draft genome of Kipferlia bialata reveals reductive genome evolution in fornicate parasites.</title>
        <authorList>
            <person name="Tanifuji G."/>
            <person name="Takabayashi S."/>
            <person name="Kume K."/>
            <person name="Takagi M."/>
            <person name="Nakayama T."/>
            <person name="Kamikawa R."/>
            <person name="Inagaki Y."/>
            <person name="Hashimoto T."/>
        </authorList>
    </citation>
    <scope>NUCLEOTIDE SEQUENCE [LARGE SCALE GENOMIC DNA]</scope>
    <source>
        <strain evidence="2">NY0173</strain>
    </source>
</reference>
<proteinExistence type="predicted"/>
<dbReference type="Proteomes" id="UP000265618">
    <property type="component" value="Unassembled WGS sequence"/>
</dbReference>
<gene>
    <name evidence="2" type="ORF">KIPB_002935</name>
</gene>
<feature type="binding site" evidence="1">
    <location>
        <position position="71"/>
    </location>
    <ligand>
        <name>ATP</name>
        <dbReference type="ChEBI" id="CHEBI:30616"/>
    </ligand>
</feature>